<evidence type="ECO:0000313" key="2">
    <source>
        <dbReference type="Proteomes" id="UP000887013"/>
    </source>
</evidence>
<sequence>MDNPAVSVVSTSWIVNLCSKAIKRLMSSFSQKIEIPLTRPEIVVSDRGTKSIKLACSSPIIELTTAFTHSLSFLRSYELHPAEQYDN</sequence>
<accession>A0A8X6UH69</accession>
<dbReference type="AlphaFoldDB" id="A0A8X6UH69"/>
<gene>
    <name evidence="1" type="ORF">NPIL_381241</name>
</gene>
<name>A0A8X6UH69_NEPPI</name>
<evidence type="ECO:0000313" key="1">
    <source>
        <dbReference type="EMBL" id="GFU17287.1"/>
    </source>
</evidence>
<protein>
    <submittedName>
        <fullName evidence="1">Uncharacterized protein</fullName>
    </submittedName>
</protein>
<organism evidence="1 2">
    <name type="scientific">Nephila pilipes</name>
    <name type="common">Giant wood spider</name>
    <name type="synonym">Nephila maculata</name>
    <dbReference type="NCBI Taxonomy" id="299642"/>
    <lineage>
        <taxon>Eukaryota</taxon>
        <taxon>Metazoa</taxon>
        <taxon>Ecdysozoa</taxon>
        <taxon>Arthropoda</taxon>
        <taxon>Chelicerata</taxon>
        <taxon>Arachnida</taxon>
        <taxon>Araneae</taxon>
        <taxon>Araneomorphae</taxon>
        <taxon>Entelegynae</taxon>
        <taxon>Araneoidea</taxon>
        <taxon>Nephilidae</taxon>
        <taxon>Nephila</taxon>
    </lineage>
</organism>
<keyword evidence="2" id="KW-1185">Reference proteome</keyword>
<comment type="caution">
    <text evidence="1">The sequence shown here is derived from an EMBL/GenBank/DDBJ whole genome shotgun (WGS) entry which is preliminary data.</text>
</comment>
<reference evidence="1" key="1">
    <citation type="submission" date="2020-08" db="EMBL/GenBank/DDBJ databases">
        <title>Multicomponent nature underlies the extraordinary mechanical properties of spider dragline silk.</title>
        <authorList>
            <person name="Kono N."/>
            <person name="Nakamura H."/>
            <person name="Mori M."/>
            <person name="Yoshida Y."/>
            <person name="Ohtoshi R."/>
            <person name="Malay A.D."/>
            <person name="Moran D.A.P."/>
            <person name="Tomita M."/>
            <person name="Numata K."/>
            <person name="Arakawa K."/>
        </authorList>
    </citation>
    <scope>NUCLEOTIDE SEQUENCE</scope>
</reference>
<dbReference type="Proteomes" id="UP000887013">
    <property type="component" value="Unassembled WGS sequence"/>
</dbReference>
<proteinExistence type="predicted"/>
<dbReference type="EMBL" id="BMAW01126562">
    <property type="protein sequence ID" value="GFU17287.1"/>
    <property type="molecule type" value="Genomic_DNA"/>
</dbReference>